<evidence type="ECO:0000256" key="9">
    <source>
        <dbReference type="SAM" id="Phobius"/>
    </source>
</evidence>
<dbReference type="InterPro" id="IPR005821">
    <property type="entry name" value="Ion_trans_dom"/>
</dbReference>
<keyword evidence="4 9" id="KW-1133">Transmembrane helix</keyword>
<keyword evidence="14" id="KW-1185">Reference proteome</keyword>
<feature type="transmembrane region" description="Helical" evidence="9">
    <location>
        <begin position="962"/>
        <end position="987"/>
    </location>
</feature>
<reference evidence="13 14" key="1">
    <citation type="journal article" date="2018" name="Nat. Ecol. Evol.">
        <title>Shark genomes provide insights into elasmobranch evolution and the origin of vertebrates.</title>
        <authorList>
            <person name="Hara Y"/>
            <person name="Yamaguchi K"/>
            <person name="Onimaru K"/>
            <person name="Kadota M"/>
            <person name="Koyanagi M"/>
            <person name="Keeley SD"/>
            <person name="Tatsumi K"/>
            <person name="Tanaka K"/>
            <person name="Motone F"/>
            <person name="Kageyama Y"/>
            <person name="Nozu R"/>
            <person name="Adachi N"/>
            <person name="Nishimura O"/>
            <person name="Nakagawa R"/>
            <person name="Tanegashima C"/>
            <person name="Kiyatake I"/>
            <person name="Matsumoto R"/>
            <person name="Murakumo K"/>
            <person name="Nishida K"/>
            <person name="Terakita A"/>
            <person name="Kuratani S"/>
            <person name="Sato K"/>
            <person name="Hyodo S Kuraku.S."/>
        </authorList>
    </citation>
    <scope>NUCLEOTIDE SEQUENCE [LARGE SCALE GENOMIC DNA]</scope>
</reference>
<dbReference type="GO" id="GO:0005886">
    <property type="term" value="C:plasma membrane"/>
    <property type="evidence" value="ECO:0007669"/>
    <property type="project" value="TreeGrafter"/>
</dbReference>
<evidence type="ECO:0000313" key="14">
    <source>
        <dbReference type="Proteomes" id="UP000288216"/>
    </source>
</evidence>
<evidence type="ECO:0000313" key="13">
    <source>
        <dbReference type="EMBL" id="GCB63302.1"/>
    </source>
</evidence>
<evidence type="ECO:0000256" key="3">
    <source>
        <dbReference type="ARBA" id="ARBA00022692"/>
    </source>
</evidence>
<dbReference type="AlphaFoldDB" id="A0A401NR29"/>
<proteinExistence type="predicted"/>
<dbReference type="OMA" id="WRGDRED"/>
<dbReference type="InterPro" id="IPR057366">
    <property type="entry name" value="TRPM-like"/>
</dbReference>
<accession>A0A401NR29</accession>
<keyword evidence="5" id="KW-0406">Ion transport</keyword>
<dbReference type="GO" id="GO:0099604">
    <property type="term" value="F:ligand-gated calcium channel activity"/>
    <property type="evidence" value="ECO:0007669"/>
    <property type="project" value="TreeGrafter"/>
</dbReference>
<feature type="transmembrane region" description="Helical" evidence="9">
    <location>
        <begin position="774"/>
        <end position="794"/>
    </location>
</feature>
<name>A0A401NR29_SCYTO</name>
<evidence type="ECO:0000256" key="2">
    <source>
        <dbReference type="ARBA" id="ARBA00022448"/>
    </source>
</evidence>
<dbReference type="PANTHER" id="PTHR13800:SF6">
    <property type="entry name" value="TRANSIENT RECEPTOR POTENTIAL CATION CHANNEL SUBFAMILY M MEMBER 4"/>
    <property type="match status" value="1"/>
</dbReference>
<feature type="transmembrane region" description="Helical" evidence="9">
    <location>
        <begin position="815"/>
        <end position="833"/>
    </location>
</feature>
<sequence>SWIPKVIKKKTCSTFLEDTTSHLEDTTSHLEDTTSHLEDTTSHLEDTTSHLEDTTSHRKQPLCQCGYPKVRHNPVATEDNFGAAIVSRWNTAEHTTEEPTDAFGDVEFFGKGRLHGKFVRLSSDTDPAIVYTLITHFWGIPPPNLVVSVVGGEGDLKMKTWLKDILRRGLVKAAQSTGAWIMTSGLQVGIGKYVGQAVRDHATANTRSNAKVVAMGIAPWGIVYEKDRLVNPKGSFPVQYTVGGDRGAEHALDDNYSAFLLVDDGTNNRMGGEIQFQARLEEHILTQRTGIGGRGSIEIPVLCMLIQGGPKMLQVEKIFENRHLVTVYNADLDGTEEFDTMILKALFKACKKQSTNAQAYLDELKLAVAWSRVDIANSQLFNGEILWKSCDLEDPMTAALMNNKPEFVKLFIDNGLNVAEYLSYQRLEELYSSVAGNSLLNTFLQKKKKEWRSLQGKDSMLPPDSPRVDGSHRSYTLLEVLKVLKDLMGDFCEPVYGQLFKPSGDRNNDLLLKPQELPYQMRKSPTPWTDLFIWAVLQSWNEMATYFWEMGGESVSSGLVACRILREMARYQPEAEGAKVMKEMASNFAQLSLDVFSQCYRHNERRAFRLLVRSCPQWGRATCLQLATEADAWNFLAHDGVQALLNQIWWGEMDRNTSIWKLCLAFFCPPFIYSRLIKFSSSTEEKVAEKTASDLDSVDGDLLLQPSEVPCDSEADIRTSGCRRPFWMIRWKQFWGAPVISFVGNVIMYFAFLFLFAYVLIMDLPLESPSTMELVLYFWVLTLALEEVRQTFFVSMNIPMKKKVKLYYQDMWNKCDVLAILMFVAGVVCRMFISWFNLGRVLLCLDFMVFSFRLVHIFAVHKELGPKIIIVGKMIKDVFFFLFFLGVWLMAYGVATQGILYHTETRVSWIFRRVFYRPYLQIFGQIPLGELDAAHFNSKCTDNLTTSPDGELSPCTNAYANWLVILLLTIFLLVANILLVNLLIAMFSYTFNKVQEKSDIYWKFQRYNLIVEYHQRPAFAPPFIILSHIHIFIKRNIRKVPTVKGTLFRADLSEAVASRLMTWEAVQKENYLVSRNKIKRESNMERLKRTAQKVDSVLSYITDIREHDRRLKLLEKQVDYCTEALTWLAESLLQSDVIRNSRAPPTFAGPSSAKDSKP</sequence>
<dbReference type="PANTHER" id="PTHR13800">
    <property type="entry name" value="TRANSIENT RECEPTOR POTENTIAL CATION CHANNEL, SUBFAMILY M, MEMBER 6"/>
    <property type="match status" value="1"/>
</dbReference>
<protein>
    <recommendedName>
        <fullName evidence="15">TRPM SLOG domain-containing protein</fullName>
    </recommendedName>
</protein>
<dbReference type="Proteomes" id="UP000288216">
    <property type="component" value="Unassembled WGS sequence"/>
</dbReference>
<dbReference type="GO" id="GO:0005227">
    <property type="term" value="F:calcium-activated cation channel activity"/>
    <property type="evidence" value="ECO:0007669"/>
    <property type="project" value="TreeGrafter"/>
</dbReference>
<feature type="transmembrane region" description="Helical" evidence="9">
    <location>
        <begin position="734"/>
        <end position="762"/>
    </location>
</feature>
<evidence type="ECO:0008006" key="15">
    <source>
        <dbReference type="Google" id="ProtNLM"/>
    </source>
</evidence>
<evidence type="ECO:0000256" key="6">
    <source>
        <dbReference type="ARBA" id="ARBA00023136"/>
    </source>
</evidence>
<feature type="region of interest" description="Disordered" evidence="8">
    <location>
        <begin position="23"/>
        <end position="55"/>
    </location>
</feature>
<evidence type="ECO:0000259" key="11">
    <source>
        <dbReference type="Pfam" id="PF18139"/>
    </source>
</evidence>
<feature type="transmembrane region" description="Helical" evidence="9">
    <location>
        <begin position="879"/>
        <end position="901"/>
    </location>
</feature>
<dbReference type="InterPro" id="IPR041491">
    <property type="entry name" value="TRPM_SLOG"/>
</dbReference>
<feature type="domain" description="Ion transport" evidence="10">
    <location>
        <begin position="750"/>
        <end position="998"/>
    </location>
</feature>
<keyword evidence="6 9" id="KW-0472">Membrane</keyword>
<feature type="non-terminal residue" evidence="13">
    <location>
        <position position="1"/>
    </location>
</feature>
<dbReference type="EMBL" id="BFAA01002656">
    <property type="protein sequence ID" value="GCB63302.1"/>
    <property type="molecule type" value="Genomic_DNA"/>
</dbReference>
<evidence type="ECO:0000256" key="5">
    <source>
        <dbReference type="ARBA" id="ARBA00023065"/>
    </source>
</evidence>
<feature type="domain" description="TRPM-like" evidence="12">
    <location>
        <begin position="379"/>
        <end position="638"/>
    </location>
</feature>
<dbReference type="OrthoDB" id="310870at2759"/>
<gene>
    <name evidence="13" type="ORF">scyTo_0007372</name>
</gene>
<evidence type="ECO:0000256" key="7">
    <source>
        <dbReference type="ARBA" id="ARBA00023303"/>
    </source>
</evidence>
<evidence type="ECO:0000256" key="8">
    <source>
        <dbReference type="SAM" id="MobiDB-lite"/>
    </source>
</evidence>
<evidence type="ECO:0000259" key="10">
    <source>
        <dbReference type="Pfam" id="PF00520"/>
    </source>
</evidence>
<comment type="subcellular location">
    <subcellularLocation>
        <location evidence="1">Membrane</location>
        <topology evidence="1">Multi-pass membrane protein</topology>
    </subcellularLocation>
</comment>
<evidence type="ECO:0000256" key="4">
    <source>
        <dbReference type="ARBA" id="ARBA00022989"/>
    </source>
</evidence>
<keyword evidence="2" id="KW-0813">Transport</keyword>
<organism evidence="13 14">
    <name type="scientific">Scyliorhinus torazame</name>
    <name type="common">Cloudy catshark</name>
    <name type="synonym">Catulus torazame</name>
    <dbReference type="NCBI Taxonomy" id="75743"/>
    <lineage>
        <taxon>Eukaryota</taxon>
        <taxon>Metazoa</taxon>
        <taxon>Chordata</taxon>
        <taxon>Craniata</taxon>
        <taxon>Vertebrata</taxon>
        <taxon>Chondrichthyes</taxon>
        <taxon>Elasmobranchii</taxon>
        <taxon>Galeomorphii</taxon>
        <taxon>Galeoidea</taxon>
        <taxon>Carcharhiniformes</taxon>
        <taxon>Scyliorhinidae</taxon>
        <taxon>Scyliorhinus</taxon>
    </lineage>
</organism>
<evidence type="ECO:0000256" key="1">
    <source>
        <dbReference type="ARBA" id="ARBA00004141"/>
    </source>
</evidence>
<keyword evidence="7" id="KW-0407">Ion channel</keyword>
<dbReference type="Pfam" id="PF00520">
    <property type="entry name" value="Ion_trans"/>
    <property type="match status" value="1"/>
</dbReference>
<dbReference type="STRING" id="75743.A0A401NR29"/>
<dbReference type="Pfam" id="PF25508">
    <property type="entry name" value="TRPM2"/>
    <property type="match status" value="1"/>
</dbReference>
<dbReference type="Pfam" id="PF18139">
    <property type="entry name" value="LSDAT_euk"/>
    <property type="match status" value="1"/>
</dbReference>
<comment type="caution">
    <text evidence="13">The sequence shown here is derived from an EMBL/GenBank/DDBJ whole genome shotgun (WGS) entry which is preliminary data.</text>
</comment>
<evidence type="ECO:0000259" key="12">
    <source>
        <dbReference type="Pfam" id="PF25508"/>
    </source>
</evidence>
<feature type="domain" description="TRPM SLOG" evidence="11">
    <location>
        <begin position="117"/>
        <end position="315"/>
    </location>
</feature>
<keyword evidence="3 9" id="KW-0812">Transmembrane</keyword>
<dbReference type="InterPro" id="IPR050927">
    <property type="entry name" value="TRPM"/>
</dbReference>